<dbReference type="InterPro" id="IPR036388">
    <property type="entry name" value="WH-like_DNA-bd_sf"/>
</dbReference>
<dbReference type="SUPFAM" id="SSF48008">
    <property type="entry name" value="GntR ligand-binding domain-like"/>
    <property type="match status" value="1"/>
</dbReference>
<dbReference type="Pfam" id="PF00392">
    <property type="entry name" value="GntR"/>
    <property type="match status" value="1"/>
</dbReference>
<reference evidence="5 6" key="1">
    <citation type="submission" date="2021-10" db="EMBL/GenBank/DDBJ databases">
        <title>Lutispora strain m25 sp. nov., a thermophilic, non-spore-forming bacterium isolated from a lab-scale methanogenic bioreactor digesting anaerobic sludge.</title>
        <authorList>
            <person name="El Houari A."/>
            <person name="Mcdonald J."/>
        </authorList>
    </citation>
    <scope>NUCLEOTIDE SEQUENCE [LARGE SCALE GENOMIC DNA]</scope>
    <source>
        <strain evidence="6">m25</strain>
    </source>
</reference>
<dbReference type="Gene3D" id="1.10.10.10">
    <property type="entry name" value="Winged helix-like DNA-binding domain superfamily/Winged helix DNA-binding domain"/>
    <property type="match status" value="1"/>
</dbReference>
<evidence type="ECO:0000256" key="3">
    <source>
        <dbReference type="ARBA" id="ARBA00023163"/>
    </source>
</evidence>
<name>A0ABT1NHC3_9FIRM</name>
<dbReference type="InterPro" id="IPR008920">
    <property type="entry name" value="TF_FadR/GntR_C"/>
</dbReference>
<dbReference type="InterPro" id="IPR000524">
    <property type="entry name" value="Tscrpt_reg_HTH_GntR"/>
</dbReference>
<keyword evidence="2" id="KW-0238">DNA-binding</keyword>
<dbReference type="PANTHER" id="PTHR43537:SF24">
    <property type="entry name" value="GLUCONATE OPERON TRANSCRIPTIONAL REPRESSOR"/>
    <property type="match status" value="1"/>
</dbReference>
<dbReference type="InterPro" id="IPR036390">
    <property type="entry name" value="WH_DNA-bd_sf"/>
</dbReference>
<evidence type="ECO:0000256" key="1">
    <source>
        <dbReference type="ARBA" id="ARBA00023015"/>
    </source>
</evidence>
<keyword evidence="3" id="KW-0804">Transcription</keyword>
<gene>
    <name evidence="5" type="ORF">LJD61_14030</name>
</gene>
<dbReference type="RefSeq" id="WP_255228179.1">
    <property type="nucleotide sequence ID" value="NZ_JAJEKE010000013.1"/>
</dbReference>
<sequence>MIDIIKATLGDQIYAVLRDDIINQRIECGEKLTLKALQERFDISSTPIREAIKRLSQEGLVEHVTNVGAKVIDIDEKDIREIYDFCSVLDVAALRFAINSDRFDEMLQEMENCIKSQEICLDNGSMESFKLHSDNFHDILYKYADNSRLYDAAKNIRSQFTILTTKYQNFLNAGALILAGHKEILEAIKSKDIENASSLMTRHFEHSKNYLLKSLGEEIY</sequence>
<evidence type="ECO:0000256" key="2">
    <source>
        <dbReference type="ARBA" id="ARBA00023125"/>
    </source>
</evidence>
<dbReference type="SMART" id="SM00345">
    <property type="entry name" value="HTH_GNTR"/>
    <property type="match status" value="1"/>
</dbReference>
<proteinExistence type="predicted"/>
<dbReference type="SMART" id="SM00895">
    <property type="entry name" value="FCD"/>
    <property type="match status" value="1"/>
</dbReference>
<evidence type="ECO:0000313" key="5">
    <source>
        <dbReference type="EMBL" id="MCQ1530657.1"/>
    </source>
</evidence>
<accession>A0ABT1NHC3</accession>
<protein>
    <submittedName>
        <fullName evidence="5">GntR family transcriptional regulator</fullName>
    </submittedName>
</protein>
<dbReference type="PROSITE" id="PS50949">
    <property type="entry name" value="HTH_GNTR"/>
    <property type="match status" value="1"/>
</dbReference>
<keyword evidence="6" id="KW-1185">Reference proteome</keyword>
<dbReference type="Proteomes" id="UP001651880">
    <property type="component" value="Unassembled WGS sequence"/>
</dbReference>
<keyword evidence="1" id="KW-0805">Transcription regulation</keyword>
<dbReference type="Gene3D" id="1.20.120.530">
    <property type="entry name" value="GntR ligand-binding domain-like"/>
    <property type="match status" value="1"/>
</dbReference>
<comment type="caution">
    <text evidence="5">The sequence shown here is derived from an EMBL/GenBank/DDBJ whole genome shotgun (WGS) entry which is preliminary data.</text>
</comment>
<dbReference type="CDD" id="cd07377">
    <property type="entry name" value="WHTH_GntR"/>
    <property type="match status" value="1"/>
</dbReference>
<dbReference type="EMBL" id="JAJEKE010000013">
    <property type="protein sequence ID" value="MCQ1530657.1"/>
    <property type="molecule type" value="Genomic_DNA"/>
</dbReference>
<feature type="domain" description="HTH gntR-type" evidence="4">
    <location>
        <begin position="7"/>
        <end position="74"/>
    </location>
</feature>
<dbReference type="PANTHER" id="PTHR43537">
    <property type="entry name" value="TRANSCRIPTIONAL REGULATOR, GNTR FAMILY"/>
    <property type="match status" value="1"/>
</dbReference>
<organism evidence="5 6">
    <name type="scientific">Lutispora saccharofermentans</name>
    <dbReference type="NCBI Taxonomy" id="3024236"/>
    <lineage>
        <taxon>Bacteria</taxon>
        <taxon>Bacillati</taxon>
        <taxon>Bacillota</taxon>
        <taxon>Clostridia</taxon>
        <taxon>Lutisporales</taxon>
        <taxon>Lutisporaceae</taxon>
        <taxon>Lutispora</taxon>
    </lineage>
</organism>
<evidence type="ECO:0000313" key="6">
    <source>
        <dbReference type="Proteomes" id="UP001651880"/>
    </source>
</evidence>
<dbReference type="Pfam" id="PF07729">
    <property type="entry name" value="FCD"/>
    <property type="match status" value="1"/>
</dbReference>
<dbReference type="InterPro" id="IPR011711">
    <property type="entry name" value="GntR_C"/>
</dbReference>
<dbReference type="SUPFAM" id="SSF46785">
    <property type="entry name" value="Winged helix' DNA-binding domain"/>
    <property type="match status" value="1"/>
</dbReference>
<evidence type="ECO:0000259" key="4">
    <source>
        <dbReference type="PROSITE" id="PS50949"/>
    </source>
</evidence>